<dbReference type="InterPro" id="IPR003961">
    <property type="entry name" value="FN3_dom"/>
</dbReference>
<evidence type="ECO:0000256" key="1">
    <source>
        <dbReference type="SAM" id="MobiDB-lite"/>
    </source>
</evidence>
<accession>A0A0B6XV05</accession>
<dbReference type="AlphaFoldDB" id="A0A0B6XV05"/>
<feature type="non-terminal residue" evidence="3">
    <location>
        <position position="85"/>
    </location>
</feature>
<feature type="domain" description="Fibronectin type-III" evidence="2">
    <location>
        <begin position="1"/>
        <end position="67"/>
    </location>
</feature>
<feature type="non-terminal residue" evidence="3">
    <location>
        <position position="1"/>
    </location>
</feature>
<dbReference type="CDD" id="cd00063">
    <property type="entry name" value="FN3"/>
    <property type="match status" value="1"/>
</dbReference>
<sequence>VRNYTIQYRKRGENWQTVEGTIKPLTTSYKVNRLLPNTWYSFRVAAVNDIGASDFSAVTNEVQTLPDKPDGSPQNVKISAVTRTS</sequence>
<name>A0A0B6XV05_9EUPU</name>
<feature type="compositionally biased region" description="Polar residues" evidence="1">
    <location>
        <begin position="72"/>
        <end position="85"/>
    </location>
</feature>
<dbReference type="InterPro" id="IPR013783">
    <property type="entry name" value="Ig-like_fold"/>
</dbReference>
<gene>
    <name evidence="3" type="primary">ORF2113</name>
</gene>
<dbReference type="PROSITE" id="PS50853">
    <property type="entry name" value="FN3"/>
    <property type="match status" value="1"/>
</dbReference>
<protein>
    <recommendedName>
        <fullName evidence="2">Fibronectin type-III domain-containing protein</fullName>
    </recommendedName>
</protein>
<organism evidence="3">
    <name type="scientific">Arion vulgaris</name>
    <dbReference type="NCBI Taxonomy" id="1028688"/>
    <lineage>
        <taxon>Eukaryota</taxon>
        <taxon>Metazoa</taxon>
        <taxon>Spiralia</taxon>
        <taxon>Lophotrochozoa</taxon>
        <taxon>Mollusca</taxon>
        <taxon>Gastropoda</taxon>
        <taxon>Heterobranchia</taxon>
        <taxon>Euthyneura</taxon>
        <taxon>Panpulmonata</taxon>
        <taxon>Eupulmonata</taxon>
        <taxon>Stylommatophora</taxon>
        <taxon>Helicina</taxon>
        <taxon>Arionoidea</taxon>
        <taxon>Arionidae</taxon>
        <taxon>Arion</taxon>
    </lineage>
</organism>
<dbReference type="EMBL" id="HACG01000874">
    <property type="protein sequence ID" value="CEK47739.1"/>
    <property type="molecule type" value="Transcribed_RNA"/>
</dbReference>
<dbReference type="SUPFAM" id="SSF49265">
    <property type="entry name" value="Fibronectin type III"/>
    <property type="match status" value="1"/>
</dbReference>
<reference evidence="3" key="1">
    <citation type="submission" date="2014-12" db="EMBL/GenBank/DDBJ databases">
        <title>Insight into the proteome of Arion vulgaris.</title>
        <authorList>
            <person name="Aradska J."/>
            <person name="Bulat T."/>
            <person name="Smidak R."/>
            <person name="Sarate P."/>
            <person name="Gangsoo J."/>
            <person name="Sialana F."/>
            <person name="Bilban M."/>
            <person name="Lubec G."/>
        </authorList>
    </citation>
    <scope>NUCLEOTIDE SEQUENCE</scope>
    <source>
        <tissue evidence="3">Skin</tissue>
    </source>
</reference>
<evidence type="ECO:0000259" key="2">
    <source>
        <dbReference type="PROSITE" id="PS50853"/>
    </source>
</evidence>
<dbReference type="Gene3D" id="2.60.40.10">
    <property type="entry name" value="Immunoglobulins"/>
    <property type="match status" value="1"/>
</dbReference>
<dbReference type="Pfam" id="PF00041">
    <property type="entry name" value="fn3"/>
    <property type="match status" value="1"/>
</dbReference>
<feature type="region of interest" description="Disordered" evidence="1">
    <location>
        <begin position="63"/>
        <end position="85"/>
    </location>
</feature>
<dbReference type="InterPro" id="IPR036116">
    <property type="entry name" value="FN3_sf"/>
</dbReference>
<evidence type="ECO:0000313" key="3">
    <source>
        <dbReference type="EMBL" id="CEK47739.1"/>
    </source>
</evidence>
<proteinExistence type="predicted"/>